<dbReference type="GO" id="GO:0000445">
    <property type="term" value="C:THO complex part of transcription export complex"/>
    <property type="evidence" value="ECO:0007669"/>
    <property type="project" value="TreeGrafter"/>
</dbReference>
<dbReference type="PANTHER" id="PTHR21597:SF0">
    <property type="entry name" value="THO COMPLEX SUBUNIT 2"/>
    <property type="match status" value="1"/>
</dbReference>
<dbReference type="KEGG" id="ehx:EMIHUDRAFT_125244"/>
<dbReference type="InterPro" id="IPR040007">
    <property type="entry name" value="Tho2"/>
</dbReference>
<evidence type="ECO:0000259" key="1">
    <source>
        <dbReference type="Pfam" id="PF11262"/>
    </source>
</evidence>
<dbReference type="Proteomes" id="UP000013827">
    <property type="component" value="Unassembled WGS sequence"/>
</dbReference>
<dbReference type="eggNOG" id="KOG1874">
    <property type="taxonomic scope" value="Eukaryota"/>
</dbReference>
<keyword evidence="3" id="KW-1185">Reference proteome</keyword>
<evidence type="ECO:0000313" key="3">
    <source>
        <dbReference type="Proteomes" id="UP000013827"/>
    </source>
</evidence>
<dbReference type="InterPro" id="IPR021418">
    <property type="entry name" value="THO_THOC2_C"/>
</dbReference>
<accession>A0A0D3I418</accession>
<dbReference type="HOGENOM" id="CLU_1998563_0_0_1"/>
<proteinExistence type="predicted"/>
<name>A0A0D3I418_EMIH1</name>
<dbReference type="AlphaFoldDB" id="A0A0D3I418"/>
<dbReference type="EnsemblProtists" id="EOD06003">
    <property type="protein sequence ID" value="EOD06003"/>
    <property type="gene ID" value="EMIHUDRAFT_125244"/>
</dbReference>
<dbReference type="STRING" id="2903.R1B8Q1"/>
<dbReference type="GeneID" id="17252153"/>
<dbReference type="Pfam" id="PF11262">
    <property type="entry name" value="Tho2"/>
    <property type="match status" value="1"/>
</dbReference>
<dbReference type="GO" id="GO:0006397">
    <property type="term" value="P:mRNA processing"/>
    <property type="evidence" value="ECO:0007669"/>
    <property type="project" value="InterPro"/>
</dbReference>
<evidence type="ECO:0000313" key="2">
    <source>
        <dbReference type="EnsemblProtists" id="EOD06003"/>
    </source>
</evidence>
<protein>
    <recommendedName>
        <fullName evidence="1">THO complex subunitTHOC2 C-terminal domain-containing protein</fullName>
    </recommendedName>
</protein>
<dbReference type="PaxDb" id="2903-EOD06003"/>
<dbReference type="RefSeq" id="XP_005758432.1">
    <property type="nucleotide sequence ID" value="XM_005758375.1"/>
</dbReference>
<feature type="domain" description="THO complex subunitTHOC2 C-terminal" evidence="1">
    <location>
        <begin position="1"/>
        <end position="106"/>
    </location>
</feature>
<dbReference type="GO" id="GO:0006406">
    <property type="term" value="P:mRNA export from nucleus"/>
    <property type="evidence" value="ECO:0007669"/>
    <property type="project" value="InterPro"/>
</dbReference>
<dbReference type="GO" id="GO:0003729">
    <property type="term" value="F:mRNA binding"/>
    <property type="evidence" value="ECO:0007669"/>
    <property type="project" value="TreeGrafter"/>
</dbReference>
<reference evidence="3" key="1">
    <citation type="journal article" date="2013" name="Nature">
        <title>Pan genome of the phytoplankton Emiliania underpins its global distribution.</title>
        <authorList>
            <person name="Read B.A."/>
            <person name="Kegel J."/>
            <person name="Klute M.J."/>
            <person name="Kuo A."/>
            <person name="Lefebvre S.C."/>
            <person name="Maumus F."/>
            <person name="Mayer C."/>
            <person name="Miller J."/>
            <person name="Monier A."/>
            <person name="Salamov A."/>
            <person name="Young J."/>
            <person name="Aguilar M."/>
            <person name="Claverie J.M."/>
            <person name="Frickenhaus S."/>
            <person name="Gonzalez K."/>
            <person name="Herman E.K."/>
            <person name="Lin Y.C."/>
            <person name="Napier J."/>
            <person name="Ogata H."/>
            <person name="Sarno A.F."/>
            <person name="Shmutz J."/>
            <person name="Schroeder D."/>
            <person name="de Vargas C."/>
            <person name="Verret F."/>
            <person name="von Dassow P."/>
            <person name="Valentin K."/>
            <person name="Van de Peer Y."/>
            <person name="Wheeler G."/>
            <person name="Dacks J.B."/>
            <person name="Delwiche C.F."/>
            <person name="Dyhrman S.T."/>
            <person name="Glockner G."/>
            <person name="John U."/>
            <person name="Richards T."/>
            <person name="Worden A.Z."/>
            <person name="Zhang X."/>
            <person name="Grigoriev I.V."/>
            <person name="Allen A.E."/>
            <person name="Bidle K."/>
            <person name="Borodovsky M."/>
            <person name="Bowler C."/>
            <person name="Brownlee C."/>
            <person name="Cock J.M."/>
            <person name="Elias M."/>
            <person name="Gladyshev V.N."/>
            <person name="Groth M."/>
            <person name="Guda C."/>
            <person name="Hadaegh A."/>
            <person name="Iglesias-Rodriguez M.D."/>
            <person name="Jenkins J."/>
            <person name="Jones B.M."/>
            <person name="Lawson T."/>
            <person name="Leese F."/>
            <person name="Lindquist E."/>
            <person name="Lobanov A."/>
            <person name="Lomsadze A."/>
            <person name="Malik S.B."/>
            <person name="Marsh M.E."/>
            <person name="Mackinder L."/>
            <person name="Mock T."/>
            <person name="Mueller-Roeber B."/>
            <person name="Pagarete A."/>
            <person name="Parker M."/>
            <person name="Probert I."/>
            <person name="Quesneville H."/>
            <person name="Raines C."/>
            <person name="Rensing S.A."/>
            <person name="Riano-Pachon D.M."/>
            <person name="Richier S."/>
            <person name="Rokitta S."/>
            <person name="Shiraiwa Y."/>
            <person name="Soanes D.M."/>
            <person name="van der Giezen M."/>
            <person name="Wahlund T.M."/>
            <person name="Williams B."/>
            <person name="Wilson W."/>
            <person name="Wolfe G."/>
            <person name="Wurch L.L."/>
        </authorList>
    </citation>
    <scope>NUCLEOTIDE SEQUENCE</scope>
</reference>
<reference evidence="2" key="2">
    <citation type="submission" date="2024-10" db="UniProtKB">
        <authorList>
            <consortium name="EnsemblProtists"/>
        </authorList>
    </citation>
    <scope>IDENTIFICATION</scope>
</reference>
<sequence>AQNLGRFLNESLKLLGHWKSGEEVYRNECAKLPGFSTSFINQQANAKKASYEDFVKAVVFKWYCKALMACLDSKEYMEVRNALHVLTRIIEVFPGMRKLCEHLERKAPEKGEMGRSGGDLGKDGE</sequence>
<organism evidence="2 3">
    <name type="scientific">Emiliania huxleyi (strain CCMP1516)</name>
    <dbReference type="NCBI Taxonomy" id="280463"/>
    <lineage>
        <taxon>Eukaryota</taxon>
        <taxon>Haptista</taxon>
        <taxon>Haptophyta</taxon>
        <taxon>Prymnesiophyceae</taxon>
        <taxon>Isochrysidales</taxon>
        <taxon>Noelaerhabdaceae</taxon>
        <taxon>Emiliania</taxon>
    </lineage>
</organism>
<dbReference type="PANTHER" id="PTHR21597">
    <property type="entry name" value="THO2 PROTEIN"/>
    <property type="match status" value="1"/>
</dbReference>